<evidence type="ECO:0000256" key="4">
    <source>
        <dbReference type="RuleBase" id="RU003476"/>
    </source>
</evidence>
<dbReference type="Gene3D" id="3.90.79.10">
    <property type="entry name" value="Nucleoside Triphosphate Pyrophosphohydrolase"/>
    <property type="match status" value="1"/>
</dbReference>
<evidence type="ECO:0000256" key="3">
    <source>
        <dbReference type="ARBA" id="ARBA00022801"/>
    </source>
</evidence>
<evidence type="ECO:0000313" key="8">
    <source>
        <dbReference type="Proteomes" id="UP000523447"/>
    </source>
</evidence>
<feature type="domain" description="Nudix hydrolase" evidence="6">
    <location>
        <begin position="120"/>
        <end position="249"/>
    </location>
</feature>
<keyword evidence="3 4" id="KW-0378">Hydrolase</keyword>
<evidence type="ECO:0000256" key="2">
    <source>
        <dbReference type="ARBA" id="ARBA00005582"/>
    </source>
</evidence>
<feature type="region of interest" description="Disordered" evidence="5">
    <location>
        <begin position="56"/>
        <end position="90"/>
    </location>
</feature>
<dbReference type="PANTHER" id="PTHR43046:SF14">
    <property type="entry name" value="MUTT_NUDIX FAMILY PROTEIN"/>
    <property type="match status" value="1"/>
</dbReference>
<proteinExistence type="inferred from homology"/>
<reference evidence="7 8" key="1">
    <citation type="submission" date="2020-04" db="EMBL/GenBank/DDBJ databases">
        <title>MicrobeNet Type strains.</title>
        <authorList>
            <person name="Nicholson A.C."/>
        </authorList>
    </citation>
    <scope>NUCLEOTIDE SEQUENCE [LARGE SCALE GENOMIC DNA]</scope>
    <source>
        <strain evidence="7 8">DSM 44445</strain>
    </source>
</reference>
<feature type="compositionally biased region" description="Polar residues" evidence="5">
    <location>
        <begin position="56"/>
        <end position="69"/>
    </location>
</feature>
<dbReference type="PRINTS" id="PR00502">
    <property type="entry name" value="NUDIXFAMILY"/>
</dbReference>
<feature type="compositionally biased region" description="Basic and acidic residues" evidence="5">
    <location>
        <begin position="73"/>
        <end position="83"/>
    </location>
</feature>
<evidence type="ECO:0000313" key="7">
    <source>
        <dbReference type="EMBL" id="NKY87535.1"/>
    </source>
</evidence>
<dbReference type="SUPFAM" id="SSF55811">
    <property type="entry name" value="Nudix"/>
    <property type="match status" value="1"/>
</dbReference>
<organism evidence="7 8">
    <name type="scientific">Nocardia veterana</name>
    <dbReference type="NCBI Taxonomy" id="132249"/>
    <lineage>
        <taxon>Bacteria</taxon>
        <taxon>Bacillati</taxon>
        <taxon>Actinomycetota</taxon>
        <taxon>Actinomycetes</taxon>
        <taxon>Mycobacteriales</taxon>
        <taxon>Nocardiaceae</taxon>
        <taxon>Nocardia</taxon>
    </lineage>
</organism>
<dbReference type="PROSITE" id="PS51462">
    <property type="entry name" value="NUDIX"/>
    <property type="match status" value="1"/>
</dbReference>
<dbReference type="RefSeq" id="WP_083893342.1">
    <property type="nucleotide sequence ID" value="NZ_CAWPHS010000011.1"/>
</dbReference>
<gene>
    <name evidence="7" type="ORF">HGA07_18090</name>
</gene>
<comment type="similarity">
    <text evidence="2 4">Belongs to the Nudix hydrolase family.</text>
</comment>
<dbReference type="PROSITE" id="PS00893">
    <property type="entry name" value="NUDIX_BOX"/>
    <property type="match status" value="1"/>
</dbReference>
<keyword evidence="8" id="KW-1185">Reference proteome</keyword>
<sequence length="278" mass="29874">MAGFVVVDFGDDDPTVDNPVALIAPSKRGASCYRLASKPGHKSSLAVMLRVGNVATRSNQQTNSPFSKQSARRYREAMTDRPPRTTVHSGKLVYDGRPWLSVERHHITTPDGVDRQHHAVRLNPVAIVTAIDDQGRALLLQRHRWIVDTIGYESPGGIVDSGEEHESCARRELLEETGFTVERLALVAELEPMPGLVQTPHYIFLGYGPRQVAAPTDAEEAGQLVWVPLSRTAELLATGQLLGTGTAVGMLAAVADSAGGQELSGSALEQVVPAAETS</sequence>
<dbReference type="EMBL" id="JAAXPE010000019">
    <property type="protein sequence ID" value="NKY87535.1"/>
    <property type="molecule type" value="Genomic_DNA"/>
</dbReference>
<dbReference type="InterPro" id="IPR020476">
    <property type="entry name" value="Nudix_hydrolase"/>
</dbReference>
<dbReference type="GO" id="GO:0016787">
    <property type="term" value="F:hydrolase activity"/>
    <property type="evidence" value="ECO:0007669"/>
    <property type="project" value="UniProtKB-KW"/>
</dbReference>
<dbReference type="CDD" id="cd03424">
    <property type="entry name" value="NUDIX_ADPRase_Nudt5_UGPPase_Nudt14"/>
    <property type="match status" value="1"/>
</dbReference>
<name>A0A7X6M181_9NOCA</name>
<protein>
    <submittedName>
        <fullName evidence="7">NUDIX hydrolase</fullName>
    </submittedName>
</protein>
<dbReference type="InterPro" id="IPR020084">
    <property type="entry name" value="NUDIX_hydrolase_CS"/>
</dbReference>
<dbReference type="InterPro" id="IPR015797">
    <property type="entry name" value="NUDIX_hydrolase-like_dom_sf"/>
</dbReference>
<dbReference type="InterPro" id="IPR000086">
    <property type="entry name" value="NUDIX_hydrolase_dom"/>
</dbReference>
<dbReference type="Pfam" id="PF00293">
    <property type="entry name" value="NUDIX"/>
    <property type="match status" value="1"/>
</dbReference>
<comment type="cofactor">
    <cofactor evidence="1">
        <name>Mg(2+)</name>
        <dbReference type="ChEBI" id="CHEBI:18420"/>
    </cofactor>
</comment>
<evidence type="ECO:0000256" key="5">
    <source>
        <dbReference type="SAM" id="MobiDB-lite"/>
    </source>
</evidence>
<dbReference type="Proteomes" id="UP000523447">
    <property type="component" value="Unassembled WGS sequence"/>
</dbReference>
<comment type="caution">
    <text evidence="7">The sequence shown here is derived from an EMBL/GenBank/DDBJ whole genome shotgun (WGS) entry which is preliminary data.</text>
</comment>
<accession>A0A7X6M181</accession>
<dbReference type="PANTHER" id="PTHR43046">
    <property type="entry name" value="GDP-MANNOSE MANNOSYL HYDROLASE"/>
    <property type="match status" value="1"/>
</dbReference>
<evidence type="ECO:0000259" key="6">
    <source>
        <dbReference type="PROSITE" id="PS51462"/>
    </source>
</evidence>
<dbReference type="AlphaFoldDB" id="A0A7X6M181"/>
<evidence type="ECO:0000256" key="1">
    <source>
        <dbReference type="ARBA" id="ARBA00001946"/>
    </source>
</evidence>